<organism evidence="2 3">
    <name type="scientific">Reinekea blandensis MED297</name>
    <dbReference type="NCBI Taxonomy" id="314283"/>
    <lineage>
        <taxon>Bacteria</taxon>
        <taxon>Pseudomonadati</taxon>
        <taxon>Pseudomonadota</taxon>
        <taxon>Gammaproteobacteria</taxon>
        <taxon>Oceanospirillales</taxon>
        <taxon>Saccharospirillaceae</taxon>
        <taxon>Reinekea</taxon>
    </lineage>
</organism>
<dbReference type="InterPro" id="IPR029058">
    <property type="entry name" value="AB_hydrolase_fold"/>
</dbReference>
<dbReference type="SUPFAM" id="SSF53474">
    <property type="entry name" value="alpha/beta-Hydrolases"/>
    <property type="match status" value="1"/>
</dbReference>
<proteinExistence type="predicted"/>
<name>A4BGD6_9GAMM</name>
<dbReference type="Proteomes" id="UP000005953">
    <property type="component" value="Unassembled WGS sequence"/>
</dbReference>
<evidence type="ECO:0000259" key="1">
    <source>
        <dbReference type="Pfam" id="PF12697"/>
    </source>
</evidence>
<feature type="domain" description="AB hydrolase-1" evidence="1">
    <location>
        <begin position="5"/>
        <end position="182"/>
    </location>
</feature>
<comment type="caution">
    <text evidence="2">The sequence shown here is derived from an EMBL/GenBank/DDBJ whole genome shotgun (WGS) entry which is preliminary data.</text>
</comment>
<dbReference type="ESTHER" id="9gamm-a4bgd6">
    <property type="family name" value="6_AlphaBeta_hydrolase"/>
</dbReference>
<dbReference type="OrthoDB" id="9780744at2"/>
<dbReference type="Pfam" id="PF12697">
    <property type="entry name" value="Abhydrolase_6"/>
    <property type="match status" value="1"/>
</dbReference>
<evidence type="ECO:0000313" key="2">
    <source>
        <dbReference type="EMBL" id="EAR08742.1"/>
    </source>
</evidence>
<protein>
    <recommendedName>
        <fullName evidence="1">AB hydrolase-1 domain-containing protein</fullName>
    </recommendedName>
</protein>
<dbReference type="STRING" id="314283.MED297_08761"/>
<gene>
    <name evidence="2" type="ORF">MED297_08761</name>
</gene>
<keyword evidence="3" id="KW-1185">Reference proteome</keyword>
<dbReference type="RefSeq" id="WP_008045927.1">
    <property type="nucleotide sequence ID" value="NZ_CH724152.1"/>
</dbReference>
<dbReference type="HOGENOM" id="CLU_1298915_0_0_6"/>
<dbReference type="Gene3D" id="3.40.50.1820">
    <property type="entry name" value="alpha/beta hydrolase"/>
    <property type="match status" value="1"/>
</dbReference>
<dbReference type="AlphaFoldDB" id="A4BGD6"/>
<dbReference type="InterPro" id="IPR000073">
    <property type="entry name" value="AB_hydrolase_1"/>
</dbReference>
<accession>A4BGD6</accession>
<reference evidence="2 3" key="1">
    <citation type="submission" date="2006-02" db="EMBL/GenBank/DDBJ databases">
        <authorList>
            <person name="Pinhassi J."/>
            <person name="Pedros-Alio C."/>
            <person name="Ferriera S."/>
            <person name="Johnson J."/>
            <person name="Kravitz S."/>
            <person name="Halpern A."/>
            <person name="Remington K."/>
            <person name="Beeson K."/>
            <person name="Tran B."/>
            <person name="Rogers Y.-H."/>
            <person name="Friedman R."/>
            <person name="Venter J.C."/>
        </authorList>
    </citation>
    <scope>NUCLEOTIDE SEQUENCE [LARGE SCALE GENOMIC DNA]</scope>
    <source>
        <strain evidence="2 3">MED297</strain>
    </source>
</reference>
<evidence type="ECO:0000313" key="3">
    <source>
        <dbReference type="Proteomes" id="UP000005953"/>
    </source>
</evidence>
<sequence>MTDVWLPGWQCSPTCFQPLWQRLYSKPPQCLSFAGAQSHWAEWLDAQVSELPASTRLIGWSLGGMLAVELARHSERVTSVLVLNANTRFYGGGGLSEPVAEGFRLRYARSPNAARRKFSALVNPDHPEDVESYLLDGDHRQTLNWLYDLRLTERCPSATVSVLLSKNDALVPYQSAHAGWARLQANVTGIAGFHDVCRTHSKAVAQWIKTHE</sequence>
<dbReference type="EMBL" id="AAOE01000016">
    <property type="protein sequence ID" value="EAR08742.1"/>
    <property type="molecule type" value="Genomic_DNA"/>
</dbReference>